<dbReference type="Proteomes" id="UP000504638">
    <property type="component" value="Unplaced"/>
</dbReference>
<dbReference type="AlphaFoldDB" id="A0A6G1G5S6"/>
<accession>A0A6G1G5S6</accession>
<proteinExistence type="predicted"/>
<dbReference type="RefSeq" id="XP_033534861.1">
    <property type="nucleotide sequence ID" value="XM_033675151.1"/>
</dbReference>
<evidence type="ECO:0000313" key="3">
    <source>
        <dbReference type="RefSeq" id="XP_033534861.1"/>
    </source>
</evidence>
<dbReference type="GeneID" id="54415721"/>
<protein>
    <submittedName>
        <fullName evidence="1 3">Uncharacterized protein</fullName>
    </submittedName>
</protein>
<reference evidence="3" key="3">
    <citation type="submission" date="2025-04" db="UniProtKB">
        <authorList>
            <consortium name="RefSeq"/>
        </authorList>
    </citation>
    <scope>IDENTIFICATION</scope>
    <source>
        <strain evidence="3">CBS 781.70</strain>
    </source>
</reference>
<dbReference type="EMBL" id="ML975155">
    <property type="protein sequence ID" value="KAF1813230.1"/>
    <property type="molecule type" value="Genomic_DNA"/>
</dbReference>
<name>A0A6G1G5S6_9PEZI</name>
<gene>
    <name evidence="1 3" type="ORF">P152DRAFT_310626</name>
</gene>
<reference evidence="3" key="2">
    <citation type="submission" date="2020-04" db="EMBL/GenBank/DDBJ databases">
        <authorList>
            <consortium name="NCBI Genome Project"/>
        </authorList>
    </citation>
    <scope>NUCLEOTIDE SEQUENCE</scope>
    <source>
        <strain evidence="3">CBS 781.70</strain>
    </source>
</reference>
<reference evidence="1 3" key="1">
    <citation type="submission" date="2020-01" db="EMBL/GenBank/DDBJ databases">
        <authorList>
            <consortium name="DOE Joint Genome Institute"/>
            <person name="Haridas S."/>
            <person name="Albert R."/>
            <person name="Binder M."/>
            <person name="Bloem J."/>
            <person name="Labutti K."/>
            <person name="Salamov A."/>
            <person name="Andreopoulos B."/>
            <person name="Baker S.E."/>
            <person name="Barry K."/>
            <person name="Bills G."/>
            <person name="Bluhm B.H."/>
            <person name="Cannon C."/>
            <person name="Castanera R."/>
            <person name="Culley D.E."/>
            <person name="Daum C."/>
            <person name="Ezra D."/>
            <person name="Gonzalez J.B."/>
            <person name="Henrissat B."/>
            <person name="Kuo A."/>
            <person name="Liang C."/>
            <person name="Lipzen A."/>
            <person name="Lutzoni F."/>
            <person name="Magnuson J."/>
            <person name="Mondo S."/>
            <person name="Nolan M."/>
            <person name="Ohm R."/>
            <person name="Pangilinan J."/>
            <person name="Park H.-J."/>
            <person name="Ramirez L."/>
            <person name="Alfaro M."/>
            <person name="Sun H."/>
            <person name="Tritt A."/>
            <person name="Yoshinaga Y."/>
            <person name="Zwiers L.-H."/>
            <person name="Turgeon B.G."/>
            <person name="Goodwin S.B."/>
            <person name="Spatafora J.W."/>
            <person name="Crous P.W."/>
            <person name="Grigoriev I.V."/>
        </authorList>
    </citation>
    <scope>NUCLEOTIDE SEQUENCE</scope>
    <source>
        <strain evidence="1 3">CBS 781.70</strain>
    </source>
</reference>
<evidence type="ECO:0000313" key="1">
    <source>
        <dbReference type="EMBL" id="KAF1813230.1"/>
    </source>
</evidence>
<organism evidence="1">
    <name type="scientific">Eremomyces bilateralis CBS 781.70</name>
    <dbReference type="NCBI Taxonomy" id="1392243"/>
    <lineage>
        <taxon>Eukaryota</taxon>
        <taxon>Fungi</taxon>
        <taxon>Dikarya</taxon>
        <taxon>Ascomycota</taxon>
        <taxon>Pezizomycotina</taxon>
        <taxon>Dothideomycetes</taxon>
        <taxon>Dothideomycetes incertae sedis</taxon>
        <taxon>Eremomycetales</taxon>
        <taxon>Eremomycetaceae</taxon>
        <taxon>Eremomyces</taxon>
    </lineage>
</organism>
<sequence length="166" mass="19173">MGRSVIIFLKNDPRFSDRHGQPSVILRPGWEGVFDRSCREGVRVPHAFPGLVLDKYLSFHALKRPHLFPNCMACGRGIAIRTFPFPFSTDSSKRLDLVDRRISRMFSRRDFSLSSIHTFHRRAVGIYLRSNMDDFGLEIRLATVTKHPHIPWCQNGRIFIALRHSG</sequence>
<keyword evidence="2" id="KW-1185">Reference proteome</keyword>
<evidence type="ECO:0000313" key="2">
    <source>
        <dbReference type="Proteomes" id="UP000504638"/>
    </source>
</evidence>